<dbReference type="PROSITE" id="PS51375">
    <property type="entry name" value="PPR"/>
    <property type="match status" value="4"/>
</dbReference>
<evidence type="ECO:0000256" key="2">
    <source>
        <dbReference type="PROSITE-ProRule" id="PRU00708"/>
    </source>
</evidence>
<feature type="repeat" description="PPR" evidence="2">
    <location>
        <begin position="96"/>
        <end position="130"/>
    </location>
</feature>
<feature type="repeat" description="PPR" evidence="2">
    <location>
        <begin position="201"/>
        <end position="235"/>
    </location>
</feature>
<dbReference type="Proteomes" id="UP000827721">
    <property type="component" value="Unassembled WGS sequence"/>
</dbReference>
<keyword evidence="4" id="KW-1185">Reference proteome</keyword>
<gene>
    <name evidence="3" type="ORF">JRO89_XS01G0375100</name>
</gene>
<comment type="caution">
    <text evidence="3">The sequence shown here is derived from an EMBL/GenBank/DDBJ whole genome shotgun (WGS) entry which is preliminary data.</text>
</comment>
<reference evidence="3 4" key="1">
    <citation type="submission" date="2021-02" db="EMBL/GenBank/DDBJ databases">
        <title>Plant Genome Project.</title>
        <authorList>
            <person name="Zhang R.-G."/>
        </authorList>
    </citation>
    <scope>NUCLEOTIDE SEQUENCE [LARGE SCALE GENOMIC DNA]</scope>
    <source>
        <tissue evidence="3">Leaves</tissue>
    </source>
</reference>
<proteinExistence type="predicted"/>
<dbReference type="EMBL" id="JAFEMO010000001">
    <property type="protein sequence ID" value="KAH7578384.1"/>
    <property type="molecule type" value="Genomic_DNA"/>
</dbReference>
<dbReference type="PANTHER" id="PTHR35686">
    <property type="entry name" value="KINETOCHORE PROTEIN"/>
    <property type="match status" value="1"/>
</dbReference>
<dbReference type="InterPro" id="IPR011990">
    <property type="entry name" value="TPR-like_helical_dom_sf"/>
</dbReference>
<evidence type="ECO:0000313" key="3">
    <source>
        <dbReference type="EMBL" id="KAH7578384.1"/>
    </source>
</evidence>
<keyword evidence="1" id="KW-0677">Repeat</keyword>
<name>A0ABQ8IPP9_9ROSI</name>
<dbReference type="Pfam" id="PF12854">
    <property type="entry name" value="PPR_1"/>
    <property type="match status" value="1"/>
</dbReference>
<evidence type="ECO:0008006" key="5">
    <source>
        <dbReference type="Google" id="ProtNLM"/>
    </source>
</evidence>
<protein>
    <recommendedName>
        <fullName evidence="5">Pentatricopeptide repeat-containing protein</fullName>
    </recommendedName>
</protein>
<organism evidence="3 4">
    <name type="scientific">Xanthoceras sorbifolium</name>
    <dbReference type="NCBI Taxonomy" id="99658"/>
    <lineage>
        <taxon>Eukaryota</taxon>
        <taxon>Viridiplantae</taxon>
        <taxon>Streptophyta</taxon>
        <taxon>Embryophyta</taxon>
        <taxon>Tracheophyta</taxon>
        <taxon>Spermatophyta</taxon>
        <taxon>Magnoliopsida</taxon>
        <taxon>eudicotyledons</taxon>
        <taxon>Gunneridae</taxon>
        <taxon>Pentapetalae</taxon>
        <taxon>rosids</taxon>
        <taxon>malvids</taxon>
        <taxon>Sapindales</taxon>
        <taxon>Sapindaceae</taxon>
        <taxon>Xanthoceroideae</taxon>
        <taxon>Xanthoceras</taxon>
    </lineage>
</organism>
<dbReference type="Gene3D" id="1.25.40.10">
    <property type="entry name" value="Tetratricopeptide repeat domain"/>
    <property type="match status" value="2"/>
</dbReference>
<dbReference type="Pfam" id="PF13041">
    <property type="entry name" value="PPR_2"/>
    <property type="match status" value="1"/>
</dbReference>
<dbReference type="Pfam" id="PF01535">
    <property type="entry name" value="PPR"/>
    <property type="match status" value="3"/>
</dbReference>
<evidence type="ECO:0000256" key="1">
    <source>
        <dbReference type="ARBA" id="ARBA00022737"/>
    </source>
</evidence>
<evidence type="ECO:0000313" key="4">
    <source>
        <dbReference type="Proteomes" id="UP000827721"/>
    </source>
</evidence>
<dbReference type="PANTHER" id="PTHR35686:SF1">
    <property type="entry name" value="KINETOCHORE PROTEIN"/>
    <property type="match status" value="1"/>
</dbReference>
<accession>A0ABQ8IPP9</accession>
<feature type="repeat" description="PPR" evidence="2">
    <location>
        <begin position="131"/>
        <end position="165"/>
    </location>
</feature>
<dbReference type="InterPro" id="IPR002885">
    <property type="entry name" value="PPR_rpt"/>
</dbReference>
<dbReference type="NCBIfam" id="TIGR00756">
    <property type="entry name" value="PPR"/>
    <property type="match status" value="3"/>
</dbReference>
<feature type="repeat" description="PPR" evidence="2">
    <location>
        <begin position="236"/>
        <end position="270"/>
    </location>
</feature>
<sequence length="1156" mass="131277">MSDRVLLRSERLIMVVTGARDCHDNRGFLGLKLIQKKEGTLALVNIDQEQKKDEVLNIVNLKYEQEQLKDDTGKIGNIGEALKIRNDMVSKGMSSNAVTFNSLIQSFCKNGQMDHAKNVLEEMLSSDLPINQGAYTSVVNWLCINSRFDSALRFIEKMLLRNLRPGEGLLTLLVGGLCKTGKHTEVIELWFRLLEKGTATNTVTSNALIHGLYELGNMQKAVKLPKEMLQKSLVLDKITYNALILGFCKEGKLEEAFKLKGDMIRQRLQPDIYTYSLLLHGFYSLLTVKIRNNNLDQRRSRYDLARMIILHGYPLTTVEDVGFRVCVRIEADCMEVYAKEKQKVYEMLGKLLGKSASVLMFGLFQVILKLQVILKDMHSEFILTCLMDWDIDRKLFSLTFDSGTSSDNMVCRIKDRQSTMAIRRNLKLAPRCSGLYQITKKKGIGVYHLLMPPGAQINSVFYISQLNIQIGDRFTPKPQLPHAGQEGQLLAQPVAILHRKMINREKRGVQYQVQGLHLRLKLQLAHARTEGQLLAFSEAILHRKMIKRGKREVTQYLVQRSSSSPEETTWENAEMNRKAPNPQITHAGSEGKLLVQSVASEDRKLIKRNHKGKEQYLVLWSTASPEATTWEVAKMHRRSLPPLILEDKDHFKEGRMSDRVILRSGRLIMVRQTRVSFEDEVEMPDFPDDSGFIFSPRKASICNSDEEVISDHEDNNVLFKVTPGGKMSHKDEVHNFVCGKQDGESTWSAVSKETEALICLNENVFCSSSHSAYTKTNKSCKGSIMLMCPPFMLHKGSQDKNWPVGNPSIKSKPKPKFSFRFQLHRGGLSPPLISKNDNSLPSEVDKVPGKLKTIDQEECSIINILEDLHGNKAEQSESVPTEVEDLHWSSKRTMADLLDGLQDNSSLLRRNSKMYTSTTKKKVQAVEKSISLLGDRTIDSEDLPEFVDSRSSSDDEVNYQNLKLVVPEMKKQTIADKFQEALGATSSDAVMLMAVPRPSGIGLFGRLQQIMQSEKSIDKDFLKLQLMVKPNNGPSCINVKILSIYLDAKLTVCRCSSGRDTEDPQWPESFQTVVNRWERTVIFNARVCCDVDLEVGNLIRIHKPWQIICDITDMKFSSELFRAGKRFRSVEMMRALFYLHIFPKYKDDHFGLYEGG</sequence>